<organism evidence="8 9">
    <name type="scientific">Peronospora matthiolae</name>
    <dbReference type="NCBI Taxonomy" id="2874970"/>
    <lineage>
        <taxon>Eukaryota</taxon>
        <taxon>Sar</taxon>
        <taxon>Stramenopiles</taxon>
        <taxon>Oomycota</taxon>
        <taxon>Peronosporomycetes</taxon>
        <taxon>Peronosporales</taxon>
        <taxon>Peronosporaceae</taxon>
        <taxon>Peronospora</taxon>
    </lineage>
</organism>
<evidence type="ECO:0000256" key="1">
    <source>
        <dbReference type="ARBA" id="ARBA00004141"/>
    </source>
</evidence>
<feature type="transmembrane region" description="Helical" evidence="7">
    <location>
        <begin position="81"/>
        <end position="101"/>
    </location>
</feature>
<dbReference type="PRINTS" id="PR01130">
    <property type="entry name" value="DERENTRNSPRT"/>
</dbReference>
<evidence type="ECO:0008006" key="10">
    <source>
        <dbReference type="Google" id="ProtNLM"/>
    </source>
</evidence>
<protein>
    <recommendedName>
        <fullName evidence="10">Equilibrative nucleoside transporter 1</fullName>
    </recommendedName>
</protein>
<feature type="transmembrane region" description="Helical" evidence="7">
    <location>
        <begin position="189"/>
        <end position="211"/>
    </location>
</feature>
<feature type="transmembrane region" description="Helical" evidence="7">
    <location>
        <begin position="7"/>
        <end position="27"/>
    </location>
</feature>
<dbReference type="Pfam" id="PF01733">
    <property type="entry name" value="Nucleoside_tran"/>
    <property type="match status" value="1"/>
</dbReference>
<feature type="transmembrane region" description="Helical" evidence="7">
    <location>
        <begin position="415"/>
        <end position="438"/>
    </location>
</feature>
<proteinExistence type="inferred from homology"/>
<feature type="transmembrane region" description="Helical" evidence="7">
    <location>
        <begin position="147"/>
        <end position="169"/>
    </location>
</feature>
<dbReference type="InterPro" id="IPR002259">
    <property type="entry name" value="Eqnu_transpt"/>
</dbReference>
<feature type="transmembrane region" description="Helical" evidence="7">
    <location>
        <begin position="107"/>
        <end position="126"/>
    </location>
</feature>
<evidence type="ECO:0000256" key="6">
    <source>
        <dbReference type="ARBA" id="ARBA00023136"/>
    </source>
</evidence>
<dbReference type="GO" id="GO:0005886">
    <property type="term" value="C:plasma membrane"/>
    <property type="evidence" value="ECO:0007669"/>
    <property type="project" value="TreeGrafter"/>
</dbReference>
<keyword evidence="4 7" id="KW-0812">Transmembrane</keyword>
<keyword evidence="5 7" id="KW-1133">Transmembrane helix</keyword>
<dbReference type="PANTHER" id="PTHR10332">
    <property type="entry name" value="EQUILIBRATIVE NUCLEOSIDE TRANSPORTER"/>
    <property type="match status" value="1"/>
</dbReference>
<comment type="subcellular location">
    <subcellularLocation>
        <location evidence="1">Membrane</location>
        <topology evidence="1">Multi-pass membrane protein</topology>
    </subcellularLocation>
</comment>
<evidence type="ECO:0000256" key="3">
    <source>
        <dbReference type="ARBA" id="ARBA00022448"/>
    </source>
</evidence>
<reference evidence="8" key="1">
    <citation type="submission" date="2024-01" db="EMBL/GenBank/DDBJ databases">
        <authorList>
            <person name="Webb A."/>
        </authorList>
    </citation>
    <scope>NUCLEOTIDE SEQUENCE</scope>
    <source>
        <strain evidence="8">Pm1</strain>
    </source>
</reference>
<evidence type="ECO:0000313" key="9">
    <source>
        <dbReference type="Proteomes" id="UP001162060"/>
    </source>
</evidence>
<dbReference type="PIRSF" id="PIRSF016379">
    <property type="entry name" value="ENT"/>
    <property type="match status" value="1"/>
</dbReference>
<feature type="transmembrane region" description="Helical" evidence="7">
    <location>
        <begin position="379"/>
        <end position="403"/>
    </location>
</feature>
<evidence type="ECO:0000256" key="7">
    <source>
        <dbReference type="SAM" id="Phobius"/>
    </source>
</evidence>
<evidence type="ECO:0000313" key="8">
    <source>
        <dbReference type="EMBL" id="CAK7948160.1"/>
    </source>
</evidence>
<accession>A0AAV1VP83</accession>
<evidence type="ECO:0000256" key="5">
    <source>
        <dbReference type="ARBA" id="ARBA00022989"/>
    </source>
</evidence>
<dbReference type="GO" id="GO:0005337">
    <property type="term" value="F:nucleoside transmembrane transporter activity"/>
    <property type="evidence" value="ECO:0007669"/>
    <property type="project" value="InterPro"/>
</dbReference>
<evidence type="ECO:0000256" key="4">
    <source>
        <dbReference type="ARBA" id="ARBA00022692"/>
    </source>
</evidence>
<feature type="transmembrane region" description="Helical" evidence="7">
    <location>
        <begin position="343"/>
        <end position="359"/>
    </location>
</feature>
<name>A0AAV1VP83_9STRA</name>
<feature type="transmembrane region" description="Helical" evidence="7">
    <location>
        <begin position="47"/>
        <end position="69"/>
    </location>
</feature>
<gene>
    <name evidence="8" type="ORF">PM001_LOCUS33310</name>
</gene>
<comment type="similarity">
    <text evidence="2">Belongs to the SLC29A/ENT transporter (TC 2.A.57) family.</text>
</comment>
<keyword evidence="6 7" id="KW-0472">Membrane</keyword>
<dbReference type="Proteomes" id="UP001162060">
    <property type="component" value="Unassembled WGS sequence"/>
</dbReference>
<sequence>MRERFSIVVLSIFFFIGIGSSLPWNVFITAQTYFQHRLSGTTYEDSFLNWFSMAFNVSTLMTMLIRTAVIAERMTSAVHTVFFSLVVIMGVMSMHCAWTRMPEFQGYSFFHTTMISILLVACASTLMQEGLLRIVATFPSRYTQAVVSGQSFAGLAVSLSNFVILWAGGDNSDAAFFGYNLQAAADLCAFTYFVLVFVTLVLCLLSFAVLTRMHLFRHYQRVDHPTRDLKKYLEDAPSEADTVDTVEASPRELLLGEEETRFNVDMLQIAYKMRFYGAATFFIFIVTLGVFPGVTSAIKSVQPEDGLFFNKLFTPFTLILFNTSDFVARLSASWYSEFGQKKLLLASIARAIFLPLLMLCNLQNKSNEVITTVLFRSDVLAMLFIAGCAYTNGLLCTLAFMEYPRLFRKNAEKELGGSIIFFMLSIGLTAGSLMSFVLRAMLKP</sequence>
<comment type="caution">
    <text evidence="8">The sequence shown here is derived from an EMBL/GenBank/DDBJ whole genome shotgun (WGS) entry which is preliminary data.</text>
</comment>
<dbReference type="EMBL" id="CAKLBY020000393">
    <property type="protein sequence ID" value="CAK7948160.1"/>
    <property type="molecule type" value="Genomic_DNA"/>
</dbReference>
<keyword evidence="3" id="KW-0813">Transport</keyword>
<dbReference type="AlphaFoldDB" id="A0AAV1VP83"/>
<feature type="transmembrane region" description="Helical" evidence="7">
    <location>
        <begin position="275"/>
        <end position="292"/>
    </location>
</feature>
<dbReference type="PANTHER" id="PTHR10332:SF10">
    <property type="entry name" value="EQUILIBRATIVE NUCLEOSIDE TRANSPORTER 4"/>
    <property type="match status" value="1"/>
</dbReference>
<evidence type="ECO:0000256" key="2">
    <source>
        <dbReference type="ARBA" id="ARBA00007965"/>
    </source>
</evidence>